<evidence type="ECO:0000313" key="2">
    <source>
        <dbReference type="EMBL" id="MBU5593531.1"/>
    </source>
</evidence>
<organism evidence="2 3">
    <name type="scientific">Clostridium simiarum</name>
    <dbReference type="NCBI Taxonomy" id="2841506"/>
    <lineage>
        <taxon>Bacteria</taxon>
        <taxon>Bacillati</taxon>
        <taxon>Bacillota</taxon>
        <taxon>Clostridia</taxon>
        <taxon>Eubacteriales</taxon>
        <taxon>Clostridiaceae</taxon>
        <taxon>Clostridium</taxon>
    </lineage>
</organism>
<name>A0ABS6F5F3_9CLOT</name>
<protein>
    <submittedName>
        <fullName evidence="2">Uncharacterized protein</fullName>
    </submittedName>
</protein>
<keyword evidence="3" id="KW-1185">Reference proteome</keyword>
<evidence type="ECO:0000313" key="3">
    <source>
        <dbReference type="Proteomes" id="UP000736583"/>
    </source>
</evidence>
<sequence length="71" mass="8200">HPKLAFSIPQLPSKGKKRKKRDTTKNESNRSIQIETLNQKYKVLNANNSTLYPRVFAFMQQPILSQPSRTS</sequence>
<comment type="caution">
    <text evidence="2">The sequence shown here is derived from an EMBL/GenBank/DDBJ whole genome shotgun (WGS) entry which is preliminary data.</text>
</comment>
<reference evidence="2 3" key="1">
    <citation type="submission" date="2021-06" db="EMBL/GenBank/DDBJ databases">
        <authorList>
            <person name="Sun Q."/>
            <person name="Li D."/>
        </authorList>
    </citation>
    <scope>NUCLEOTIDE SEQUENCE [LARGE SCALE GENOMIC DNA]</scope>
    <source>
        <strain evidence="2 3">MSJ-4</strain>
    </source>
</reference>
<feature type="non-terminal residue" evidence="2">
    <location>
        <position position="1"/>
    </location>
</feature>
<dbReference type="RefSeq" id="WP_216458164.1">
    <property type="nucleotide sequence ID" value="NZ_JAHLQL010000040.1"/>
</dbReference>
<evidence type="ECO:0000256" key="1">
    <source>
        <dbReference type="SAM" id="MobiDB-lite"/>
    </source>
</evidence>
<accession>A0ABS6F5F3</accession>
<proteinExistence type="predicted"/>
<dbReference type="Proteomes" id="UP000736583">
    <property type="component" value="Unassembled WGS sequence"/>
</dbReference>
<gene>
    <name evidence="2" type="ORF">KQI89_17555</name>
</gene>
<dbReference type="EMBL" id="JAHLQL010000040">
    <property type="protein sequence ID" value="MBU5593531.1"/>
    <property type="molecule type" value="Genomic_DNA"/>
</dbReference>
<feature type="region of interest" description="Disordered" evidence="1">
    <location>
        <begin position="1"/>
        <end position="31"/>
    </location>
</feature>